<dbReference type="EnsemblPlants" id="OPUNC03G10230.1">
    <property type="protein sequence ID" value="OPUNC03G10230.1"/>
    <property type="gene ID" value="OPUNC03G10230"/>
</dbReference>
<sequence>MAYDTTITCKRRQLVTPSGIPASSGDSEGESERSGTTGRGRPCELCHSAGQVSAVREHSGVPASACLVLHDFAGGRLPADARFHRTTPTLYTASRVGRTPARAAERTCTRATPGGSSLRANTETRRAVPCHAMRLPTLVIRADRGRARGGVTQTVQ</sequence>
<accession>A0A0E0KBA7</accession>
<proteinExistence type="predicted"/>
<dbReference type="HOGENOM" id="CLU_1689550_0_0_1"/>
<evidence type="ECO:0000313" key="2">
    <source>
        <dbReference type="EnsemblPlants" id="OPUNC03G10230.1"/>
    </source>
</evidence>
<dbReference type="AlphaFoldDB" id="A0A0E0KBA7"/>
<reference evidence="2" key="1">
    <citation type="submission" date="2015-04" db="UniProtKB">
        <authorList>
            <consortium name="EnsemblPlants"/>
        </authorList>
    </citation>
    <scope>IDENTIFICATION</scope>
</reference>
<feature type="region of interest" description="Disordered" evidence="1">
    <location>
        <begin position="15"/>
        <end position="42"/>
    </location>
</feature>
<reference evidence="2" key="2">
    <citation type="submission" date="2018-05" db="EMBL/GenBank/DDBJ databases">
        <title>OpunRS2 (Oryza punctata Reference Sequence Version 2).</title>
        <authorList>
            <person name="Zhang J."/>
            <person name="Kudrna D."/>
            <person name="Lee S."/>
            <person name="Talag J."/>
            <person name="Welchert J."/>
            <person name="Wing R.A."/>
        </authorList>
    </citation>
    <scope>NUCLEOTIDE SEQUENCE [LARGE SCALE GENOMIC DNA]</scope>
</reference>
<evidence type="ECO:0000256" key="1">
    <source>
        <dbReference type="SAM" id="MobiDB-lite"/>
    </source>
</evidence>
<keyword evidence="3" id="KW-1185">Reference proteome</keyword>
<name>A0A0E0KBA7_ORYPU</name>
<dbReference type="Proteomes" id="UP000026962">
    <property type="component" value="Chromosome 3"/>
</dbReference>
<organism evidence="2">
    <name type="scientific">Oryza punctata</name>
    <name type="common">Red rice</name>
    <dbReference type="NCBI Taxonomy" id="4537"/>
    <lineage>
        <taxon>Eukaryota</taxon>
        <taxon>Viridiplantae</taxon>
        <taxon>Streptophyta</taxon>
        <taxon>Embryophyta</taxon>
        <taxon>Tracheophyta</taxon>
        <taxon>Spermatophyta</taxon>
        <taxon>Magnoliopsida</taxon>
        <taxon>Liliopsida</taxon>
        <taxon>Poales</taxon>
        <taxon>Poaceae</taxon>
        <taxon>BOP clade</taxon>
        <taxon>Oryzoideae</taxon>
        <taxon>Oryzeae</taxon>
        <taxon>Oryzinae</taxon>
        <taxon>Oryza</taxon>
    </lineage>
</organism>
<protein>
    <submittedName>
        <fullName evidence="2">Uncharacterized protein</fullName>
    </submittedName>
</protein>
<dbReference type="Gramene" id="OPUNC03G10230.1">
    <property type="protein sequence ID" value="OPUNC03G10230.1"/>
    <property type="gene ID" value="OPUNC03G10230"/>
</dbReference>
<evidence type="ECO:0000313" key="3">
    <source>
        <dbReference type="Proteomes" id="UP000026962"/>
    </source>
</evidence>